<dbReference type="GO" id="GO:0042823">
    <property type="term" value="P:pyridoxal phosphate biosynthetic process"/>
    <property type="evidence" value="ECO:0007669"/>
    <property type="project" value="InterPro"/>
</dbReference>
<dbReference type="GO" id="GO:0005829">
    <property type="term" value="C:cytosol"/>
    <property type="evidence" value="ECO:0007669"/>
    <property type="project" value="TreeGrafter"/>
</dbReference>
<dbReference type="PANTHER" id="PTHR31559">
    <property type="entry name" value="PYRIDOXAL 5'-PHOSPHATE SYNTHASE SUBUNIT SNO"/>
    <property type="match status" value="1"/>
</dbReference>
<dbReference type="InterPro" id="IPR002161">
    <property type="entry name" value="PdxT/SNO"/>
</dbReference>
<dbReference type="OrthoDB" id="2039at2759"/>
<dbReference type="PANTHER" id="PTHR31559:SF0">
    <property type="entry name" value="PYRIDOXAL 5'-PHOSPHATE SYNTHASE SUBUNIT SNO1-RELATED"/>
    <property type="match status" value="1"/>
</dbReference>
<dbReference type="Proteomes" id="UP000695562">
    <property type="component" value="Unassembled WGS sequence"/>
</dbReference>
<evidence type="ECO:0000313" key="7">
    <source>
        <dbReference type="EMBL" id="KAF2071524.1"/>
    </source>
</evidence>
<dbReference type="EMBL" id="AJWJ01000365">
    <property type="protein sequence ID" value="KAF2071524.1"/>
    <property type="molecule type" value="Genomic_DNA"/>
</dbReference>
<dbReference type="PROSITE" id="PS51273">
    <property type="entry name" value="GATASE_TYPE_1"/>
    <property type="match status" value="1"/>
</dbReference>
<evidence type="ECO:0000256" key="2">
    <source>
        <dbReference type="ARBA" id="ARBA00012918"/>
    </source>
</evidence>
<dbReference type="AlphaFoldDB" id="A0A8J4PS97"/>
<keyword evidence="3" id="KW-0378">Hydrolase</keyword>
<evidence type="ECO:0000256" key="3">
    <source>
        <dbReference type="ARBA" id="ARBA00022801"/>
    </source>
</evidence>
<dbReference type="GO" id="GO:1903600">
    <property type="term" value="C:glutaminase complex"/>
    <property type="evidence" value="ECO:0007669"/>
    <property type="project" value="TreeGrafter"/>
</dbReference>
<keyword evidence="8" id="KW-1185">Reference proteome</keyword>
<comment type="caution">
    <text evidence="7">The sequence shown here is derived from an EMBL/GenBank/DDBJ whole genome shotgun (WGS) entry which is preliminary data.</text>
</comment>
<dbReference type="GO" id="GO:0016829">
    <property type="term" value="F:lyase activity"/>
    <property type="evidence" value="ECO:0007669"/>
    <property type="project" value="UniProtKB-KW"/>
</dbReference>
<name>A0A8J4PS97_9MYCE</name>
<comment type="catalytic activity">
    <reaction evidence="6">
        <text>L-glutamine + H2O = L-glutamate + NH4(+)</text>
        <dbReference type="Rhea" id="RHEA:15889"/>
        <dbReference type="ChEBI" id="CHEBI:15377"/>
        <dbReference type="ChEBI" id="CHEBI:28938"/>
        <dbReference type="ChEBI" id="CHEBI:29985"/>
        <dbReference type="ChEBI" id="CHEBI:58359"/>
        <dbReference type="EC" id="3.5.1.2"/>
    </reaction>
</comment>
<dbReference type="GO" id="GO:0004359">
    <property type="term" value="F:glutaminase activity"/>
    <property type="evidence" value="ECO:0007669"/>
    <property type="project" value="UniProtKB-EC"/>
</dbReference>
<dbReference type="GO" id="GO:0008614">
    <property type="term" value="P:pyridoxine metabolic process"/>
    <property type="evidence" value="ECO:0007669"/>
    <property type="project" value="TreeGrafter"/>
</dbReference>
<keyword evidence="4" id="KW-0315">Glutamine amidotransferase</keyword>
<proteinExistence type="inferred from homology"/>
<dbReference type="PROSITE" id="PS51130">
    <property type="entry name" value="PDXT_SNO_2"/>
    <property type="match status" value="1"/>
</dbReference>
<gene>
    <name evidence="7" type="ORF">CYY_007150</name>
</gene>
<dbReference type="InterPro" id="IPR021196">
    <property type="entry name" value="PdxT/SNO_CS"/>
</dbReference>
<sequence>MNSNSNSNNNNNNKNNNEKSLNIAVLSLQGGFKEHVDMIHSLANEYKGIVDLNVKEIRSYEQMKEFKPDGVILPGGESTSMSIIASSHSTSKSENIFEYLRQYVESGNPIWGTCAGSIMLSNQVEGQKEGGQSLIGGLDTLISRNYFGRQINSFIKKVDLKLIGDNHDSVDESERSTSILHDFEAVFIRAPAILKVLDSDKVSIICEIDVDLPKHRVNSSPSSSTITTEKIIIGVRQSNILATVFHPELTNDNRFHKYFIDIVLKHKLLNNSNNNNNNK</sequence>
<protein>
    <recommendedName>
        <fullName evidence="2">glutaminase</fullName>
        <ecNumber evidence="2">3.5.1.2</ecNumber>
    </recommendedName>
</protein>
<dbReference type="PROSITE" id="PS01236">
    <property type="entry name" value="PDXT_SNO_1"/>
    <property type="match status" value="1"/>
</dbReference>
<dbReference type="InterPro" id="IPR029062">
    <property type="entry name" value="Class_I_gatase-like"/>
</dbReference>
<evidence type="ECO:0000256" key="1">
    <source>
        <dbReference type="ARBA" id="ARBA00008345"/>
    </source>
</evidence>
<organism evidence="7 8">
    <name type="scientific">Polysphondylium violaceum</name>
    <dbReference type="NCBI Taxonomy" id="133409"/>
    <lineage>
        <taxon>Eukaryota</taxon>
        <taxon>Amoebozoa</taxon>
        <taxon>Evosea</taxon>
        <taxon>Eumycetozoa</taxon>
        <taxon>Dictyostelia</taxon>
        <taxon>Dictyosteliales</taxon>
        <taxon>Dictyosteliaceae</taxon>
        <taxon>Polysphondylium</taxon>
    </lineage>
</organism>
<reference evidence="7" key="1">
    <citation type="submission" date="2020-01" db="EMBL/GenBank/DDBJ databases">
        <title>Development of genomics and gene disruption for Polysphondylium violaceum indicates a role for the polyketide synthase stlB in stalk morphogenesis.</title>
        <authorList>
            <person name="Narita B."/>
            <person name="Kawabe Y."/>
            <person name="Kin K."/>
            <person name="Saito T."/>
            <person name="Gibbs R."/>
            <person name="Kuspa A."/>
            <person name="Muzny D."/>
            <person name="Queller D."/>
            <person name="Richards S."/>
            <person name="Strassman J."/>
            <person name="Sucgang R."/>
            <person name="Worley K."/>
            <person name="Schaap P."/>
        </authorList>
    </citation>
    <scope>NUCLEOTIDE SEQUENCE</scope>
    <source>
        <strain evidence="7">QSvi11</strain>
    </source>
</reference>
<evidence type="ECO:0000256" key="4">
    <source>
        <dbReference type="ARBA" id="ARBA00022962"/>
    </source>
</evidence>
<dbReference type="CDD" id="cd01749">
    <property type="entry name" value="GATase1_PB"/>
    <property type="match status" value="1"/>
</dbReference>
<evidence type="ECO:0000313" key="8">
    <source>
        <dbReference type="Proteomes" id="UP000695562"/>
    </source>
</evidence>
<comment type="similarity">
    <text evidence="1">Belongs to the glutaminase PdxT/SNO family.</text>
</comment>
<evidence type="ECO:0000256" key="5">
    <source>
        <dbReference type="ARBA" id="ARBA00023239"/>
    </source>
</evidence>
<dbReference type="SUPFAM" id="SSF52317">
    <property type="entry name" value="Class I glutamine amidotransferase-like"/>
    <property type="match status" value="1"/>
</dbReference>
<keyword evidence="5" id="KW-0456">Lyase</keyword>
<accession>A0A8J4PS97</accession>
<dbReference type="EC" id="3.5.1.2" evidence="2"/>
<evidence type="ECO:0000256" key="6">
    <source>
        <dbReference type="ARBA" id="ARBA00049534"/>
    </source>
</evidence>
<dbReference type="Gene3D" id="3.40.50.880">
    <property type="match status" value="1"/>
</dbReference>
<dbReference type="NCBIfam" id="TIGR03800">
    <property type="entry name" value="PLP_synth_Pdx2"/>
    <property type="match status" value="1"/>
</dbReference>
<dbReference type="Pfam" id="PF01174">
    <property type="entry name" value="SNO"/>
    <property type="match status" value="1"/>
</dbReference>